<proteinExistence type="predicted"/>
<name>A0A8B9G252_9PSIT</name>
<dbReference type="Ensembl" id="ENSACOT00000019159.1">
    <property type="protein sequence ID" value="ENSACOP00000018492.1"/>
    <property type="gene ID" value="ENSACOG00000012760.1"/>
</dbReference>
<dbReference type="InterPro" id="IPR005135">
    <property type="entry name" value="Endo/exonuclease/phosphatase"/>
</dbReference>
<dbReference type="Proteomes" id="UP000694522">
    <property type="component" value="Unplaced"/>
</dbReference>
<dbReference type="Pfam" id="PF14529">
    <property type="entry name" value="Exo_endo_phos_2"/>
    <property type="match status" value="1"/>
</dbReference>
<dbReference type="Gene3D" id="3.60.10.10">
    <property type="entry name" value="Endonuclease/exonuclease/phosphatase"/>
    <property type="match status" value="1"/>
</dbReference>
<dbReference type="InterPro" id="IPR000477">
    <property type="entry name" value="RT_dom"/>
</dbReference>
<dbReference type="PROSITE" id="PS50878">
    <property type="entry name" value="RT_POL"/>
    <property type="match status" value="1"/>
</dbReference>
<protein>
    <recommendedName>
        <fullName evidence="1">Reverse transcriptase domain-containing protein</fullName>
    </recommendedName>
</protein>
<dbReference type="InterPro" id="IPR036691">
    <property type="entry name" value="Endo/exonu/phosph_ase_sf"/>
</dbReference>
<evidence type="ECO:0000259" key="1">
    <source>
        <dbReference type="PROSITE" id="PS50878"/>
    </source>
</evidence>
<dbReference type="SUPFAM" id="SSF56672">
    <property type="entry name" value="DNA/RNA polymerases"/>
    <property type="match status" value="1"/>
</dbReference>
<dbReference type="GO" id="GO:0003824">
    <property type="term" value="F:catalytic activity"/>
    <property type="evidence" value="ECO:0007669"/>
    <property type="project" value="InterPro"/>
</dbReference>
<reference evidence="2" key="1">
    <citation type="submission" date="2025-08" db="UniProtKB">
        <authorList>
            <consortium name="Ensembl"/>
        </authorList>
    </citation>
    <scope>IDENTIFICATION</scope>
</reference>
<sequence>MGDITVGICYRPPDQGELVDEALHRQIGAGSRSQALVLMGDFNHPDICWRDGTARHKQSRRFLDCVEDNFLLQVIEEPTRRGAMLDLVLTNREGLVGNVTLQGSLDCSNHEKVEFEIVRTVRRACSKLTALDFKRADFGLFRNLLSKVPWDTALEGRGAQDCWLIFKDHLLQAQERCIPTRRKFSRRARRPPWMDKELLRKIQRKKEAYKRWKQGQAAWEEYRDVVREARDQVRKAKAHLELNLAKDVKDNRKGFYRYIANKRQVRDTVGPLQKLSGELATLDLEKAEVLNDFFGSVFIGKCSDNTTQVLEGRRGEGEGGDPGPTVGEDLVWDHLRNLNVYKSTGPDEIHLWVLKELANEVAKPLSIIFEKSWQSDEVPDDWKKGNRTPIFKKAKMDEPGNYRPVSLTSVPGKILEQILLEGMLRHMKNNKVLGDSQHGFTKGKSCLTNLVAFYEGATELMDRGRAVDVIYLDLCKAFDTVSHDILVSKLGRHQFDRWTTRWIKNWLDGRTQRVVLSGSMSSWRPVTSGVPQGSVLGPVLFNIFVGDMDSGIECALSKFADDTKLCGSVDTLEGRNAIQRDPDTLVRWADANLMKFNHAKCKVLHLGRSNARHSYRLGGEEIQSSPAEKDLGVWVDEKMNMSWQCALAAQKANRILGCIKRSVTSRSREVLLPLYSALVRPHLEYCVQFWCPQHEKDMELLEQVQRRATRMVRGLEHLSYEDRLRKLGLLSLEKAAWRRHSSLPVSEGGL</sequence>
<dbReference type="AlphaFoldDB" id="A0A8B9G252"/>
<dbReference type="CDD" id="cd01650">
    <property type="entry name" value="RT_nLTR_like"/>
    <property type="match status" value="1"/>
</dbReference>
<reference evidence="2" key="2">
    <citation type="submission" date="2025-09" db="UniProtKB">
        <authorList>
            <consortium name="Ensembl"/>
        </authorList>
    </citation>
    <scope>IDENTIFICATION</scope>
</reference>
<dbReference type="Pfam" id="PF00078">
    <property type="entry name" value="RVT_1"/>
    <property type="match status" value="1"/>
</dbReference>
<dbReference type="InterPro" id="IPR043502">
    <property type="entry name" value="DNA/RNA_pol_sf"/>
</dbReference>
<accession>A0A8B9G252</accession>
<organism evidence="2 3">
    <name type="scientific">Amazona collaria</name>
    <name type="common">yellow-billed parrot</name>
    <dbReference type="NCBI Taxonomy" id="241587"/>
    <lineage>
        <taxon>Eukaryota</taxon>
        <taxon>Metazoa</taxon>
        <taxon>Chordata</taxon>
        <taxon>Craniata</taxon>
        <taxon>Vertebrata</taxon>
        <taxon>Euteleostomi</taxon>
        <taxon>Archelosauria</taxon>
        <taxon>Archosauria</taxon>
        <taxon>Dinosauria</taxon>
        <taxon>Saurischia</taxon>
        <taxon>Theropoda</taxon>
        <taxon>Coelurosauria</taxon>
        <taxon>Aves</taxon>
        <taxon>Neognathae</taxon>
        <taxon>Neoaves</taxon>
        <taxon>Telluraves</taxon>
        <taxon>Australaves</taxon>
        <taxon>Psittaciformes</taxon>
        <taxon>Psittacidae</taxon>
        <taxon>Amazona</taxon>
    </lineage>
</organism>
<keyword evidence="3" id="KW-1185">Reference proteome</keyword>
<dbReference type="SUPFAM" id="SSF56219">
    <property type="entry name" value="DNase I-like"/>
    <property type="match status" value="1"/>
</dbReference>
<evidence type="ECO:0000313" key="2">
    <source>
        <dbReference type="Ensembl" id="ENSACOP00000018492.1"/>
    </source>
</evidence>
<feature type="domain" description="Reverse transcriptase" evidence="1">
    <location>
        <begin position="371"/>
        <end position="622"/>
    </location>
</feature>
<dbReference type="PANTHER" id="PTHR33332">
    <property type="entry name" value="REVERSE TRANSCRIPTASE DOMAIN-CONTAINING PROTEIN"/>
    <property type="match status" value="1"/>
</dbReference>
<evidence type="ECO:0000313" key="3">
    <source>
        <dbReference type="Proteomes" id="UP000694522"/>
    </source>
</evidence>